<feature type="coiled-coil region" evidence="1">
    <location>
        <begin position="511"/>
        <end position="543"/>
    </location>
</feature>
<feature type="compositionally biased region" description="Polar residues" evidence="2">
    <location>
        <begin position="71"/>
        <end position="80"/>
    </location>
</feature>
<organism evidence="3 4">
    <name type="scientific">Aureobasidium melanogenum</name>
    <name type="common">Aureobasidium pullulans var. melanogenum</name>
    <dbReference type="NCBI Taxonomy" id="46634"/>
    <lineage>
        <taxon>Eukaryota</taxon>
        <taxon>Fungi</taxon>
        <taxon>Dikarya</taxon>
        <taxon>Ascomycota</taxon>
        <taxon>Pezizomycotina</taxon>
        <taxon>Dothideomycetes</taxon>
        <taxon>Dothideomycetidae</taxon>
        <taxon>Dothideales</taxon>
        <taxon>Saccotheciaceae</taxon>
        <taxon>Aureobasidium</taxon>
    </lineage>
</organism>
<comment type="caution">
    <text evidence="3">The sequence shown here is derived from an EMBL/GenBank/DDBJ whole genome shotgun (WGS) entry which is preliminary data.</text>
</comment>
<dbReference type="AlphaFoldDB" id="A0A9P8K5X5"/>
<keyword evidence="1" id="KW-0175">Coiled coil</keyword>
<gene>
    <name evidence="3" type="ORF">KCV03_g4834</name>
</gene>
<reference evidence="3" key="1">
    <citation type="journal article" date="2021" name="J Fungi (Basel)">
        <title>Virulence traits and population genomics of the black yeast Aureobasidium melanogenum.</title>
        <authorList>
            <person name="Cernosa A."/>
            <person name="Sun X."/>
            <person name="Gostincar C."/>
            <person name="Fang C."/>
            <person name="Gunde-Cimerman N."/>
            <person name="Song Z."/>
        </authorList>
    </citation>
    <scope>NUCLEOTIDE SEQUENCE</scope>
    <source>
        <strain evidence="3">EXF-8016</strain>
    </source>
</reference>
<evidence type="ECO:0000256" key="2">
    <source>
        <dbReference type="SAM" id="MobiDB-lite"/>
    </source>
</evidence>
<feature type="region of interest" description="Disordered" evidence="2">
    <location>
        <begin position="619"/>
        <end position="639"/>
    </location>
</feature>
<dbReference type="EMBL" id="JAHFYH010000030">
    <property type="protein sequence ID" value="KAH0221974.1"/>
    <property type="molecule type" value="Genomic_DNA"/>
</dbReference>
<evidence type="ECO:0000313" key="3">
    <source>
        <dbReference type="EMBL" id="KAH0221974.1"/>
    </source>
</evidence>
<reference evidence="3" key="2">
    <citation type="submission" date="2021-08" db="EMBL/GenBank/DDBJ databases">
        <authorList>
            <person name="Gostincar C."/>
            <person name="Sun X."/>
            <person name="Song Z."/>
            <person name="Gunde-Cimerman N."/>
        </authorList>
    </citation>
    <scope>NUCLEOTIDE SEQUENCE</scope>
    <source>
        <strain evidence="3">EXF-8016</strain>
    </source>
</reference>
<dbReference type="Gene3D" id="6.10.280.230">
    <property type="match status" value="1"/>
</dbReference>
<proteinExistence type="predicted"/>
<sequence>MSDALCGPSNAVQNLAKHSSVDRTLQQDRLVSRQSPSQGFRSYDPNVASLDPEFEAFQNGHGPSLAGPSWAASSLSNFHSQPPPFQSAPTVPSASWTQDFNRLSISSPQQSQFQPAPQAWHNHFGQSAQQSAALHAPPSQIQSLSSRFQPSLALNHMYSAPQYASQSQSFQQQQQQQHLPQDQFDEAAFEAAFDAAFQDATIQQDSSMQEPEQLDTFDFDSFLPDIYPHLPLFRLALADALVTNTDESLHRAAKVVGLLIQHPQIMNPVDAMLFRPLLSALNDPKRTLFSQRYGYEPALNEMLDGLAQQTENTRVDIDASTEQLLASYADMLWQRTESNHLQPKNVPRSADNTYWLERFFQEEDSSSAQNITQHSARLLTGSFNRQVISDPQSQALSRVLDMEYEVYSNRPALSAFPAQQPASAQEREATLFNMMEHILTAPETVEALEAMVPQTFQDYEHQLRLLEQQSRTGHVVPEEASATEQEHAGNSVMQTPRELNAMEDILESAFEDGLSEDLMNEQAERQRQEQRELDRQNDDELAQTAANLLERVSDNQTSKFKNSAFLGLMRQLADREIRVEGDKMVPTNTNTHNDLSNNTSEMVDEDGQEVVSFLNQPGSMMDQDPEFMMTSPFASADDY</sequence>
<dbReference type="Proteomes" id="UP000767238">
    <property type="component" value="Unassembled WGS sequence"/>
</dbReference>
<dbReference type="OrthoDB" id="5407351at2759"/>
<name>A0A9P8K5X5_AURME</name>
<feature type="non-terminal residue" evidence="3">
    <location>
        <position position="639"/>
    </location>
</feature>
<feature type="region of interest" description="Disordered" evidence="2">
    <location>
        <begin position="71"/>
        <end position="94"/>
    </location>
</feature>
<evidence type="ECO:0000313" key="4">
    <source>
        <dbReference type="Proteomes" id="UP000767238"/>
    </source>
</evidence>
<accession>A0A9P8K5X5</accession>
<protein>
    <submittedName>
        <fullName evidence="3">Uncharacterized protein</fullName>
    </submittedName>
</protein>
<feature type="region of interest" description="Disordered" evidence="2">
    <location>
        <begin position="472"/>
        <end position="492"/>
    </location>
</feature>
<evidence type="ECO:0000256" key="1">
    <source>
        <dbReference type="SAM" id="Coils"/>
    </source>
</evidence>